<evidence type="ECO:0000256" key="7">
    <source>
        <dbReference type="ARBA" id="ARBA00023237"/>
    </source>
</evidence>
<dbReference type="RefSeq" id="WP_324179679.1">
    <property type="nucleotide sequence ID" value="NZ_BAABAW010000007.1"/>
</dbReference>
<proteinExistence type="inferred from homology"/>
<reference evidence="8 9" key="1">
    <citation type="journal article" date="2013" name="Int. J. Syst. Evol. Microbiol.">
        <title>Aquimarina gracilis sp. nov., isolated from the gut microflora of a mussel, Mytilus coruscus, and emended description of Aquimarina spongiae.</title>
        <authorList>
            <person name="Park S.C."/>
            <person name="Choe H.N."/>
            <person name="Baik K.S."/>
            <person name="Seong C.N."/>
        </authorList>
    </citation>
    <scope>NUCLEOTIDE SEQUENCE [LARGE SCALE GENOMIC DNA]</scope>
    <source>
        <strain evidence="8 9">PSC32</strain>
    </source>
</reference>
<dbReference type="EMBL" id="JAYKLX010000004">
    <property type="protein sequence ID" value="MEB3345647.1"/>
    <property type="molecule type" value="Genomic_DNA"/>
</dbReference>
<comment type="similarity">
    <text evidence="2">Belongs to the outer membrane factor (OMF) (TC 1.B.17) family.</text>
</comment>
<evidence type="ECO:0000256" key="3">
    <source>
        <dbReference type="ARBA" id="ARBA00022448"/>
    </source>
</evidence>
<dbReference type="InterPro" id="IPR003423">
    <property type="entry name" value="OMP_efflux"/>
</dbReference>
<organism evidence="8 9">
    <name type="scientific">Aquimarina gracilis</name>
    <dbReference type="NCBI Taxonomy" id="874422"/>
    <lineage>
        <taxon>Bacteria</taxon>
        <taxon>Pseudomonadati</taxon>
        <taxon>Bacteroidota</taxon>
        <taxon>Flavobacteriia</taxon>
        <taxon>Flavobacteriales</taxon>
        <taxon>Flavobacteriaceae</taxon>
        <taxon>Aquimarina</taxon>
    </lineage>
</organism>
<keyword evidence="5" id="KW-0812">Transmembrane</keyword>
<keyword evidence="3" id="KW-0813">Transport</keyword>
<name>A0ABU5ZVC9_9FLAO</name>
<keyword evidence="6" id="KW-0472">Membrane</keyword>
<gene>
    <name evidence="8" type="ORF">U6A24_09260</name>
</gene>
<dbReference type="InterPro" id="IPR051906">
    <property type="entry name" value="TolC-like"/>
</dbReference>
<evidence type="ECO:0000256" key="1">
    <source>
        <dbReference type="ARBA" id="ARBA00004442"/>
    </source>
</evidence>
<dbReference type="SUPFAM" id="SSF56954">
    <property type="entry name" value="Outer membrane efflux proteins (OEP)"/>
    <property type="match status" value="1"/>
</dbReference>
<evidence type="ECO:0000256" key="2">
    <source>
        <dbReference type="ARBA" id="ARBA00007613"/>
    </source>
</evidence>
<dbReference type="PANTHER" id="PTHR30026:SF20">
    <property type="entry name" value="OUTER MEMBRANE PROTEIN TOLC"/>
    <property type="match status" value="1"/>
</dbReference>
<evidence type="ECO:0000256" key="6">
    <source>
        <dbReference type="ARBA" id="ARBA00023136"/>
    </source>
</evidence>
<evidence type="ECO:0000313" key="9">
    <source>
        <dbReference type="Proteomes" id="UP001327027"/>
    </source>
</evidence>
<dbReference type="Gene3D" id="1.20.1600.10">
    <property type="entry name" value="Outer membrane efflux proteins (OEP)"/>
    <property type="match status" value="1"/>
</dbReference>
<evidence type="ECO:0000256" key="4">
    <source>
        <dbReference type="ARBA" id="ARBA00022452"/>
    </source>
</evidence>
<protein>
    <submittedName>
        <fullName evidence="8">TolC family protein</fullName>
    </submittedName>
</protein>
<evidence type="ECO:0000313" key="8">
    <source>
        <dbReference type="EMBL" id="MEB3345647.1"/>
    </source>
</evidence>
<keyword evidence="4" id="KW-1134">Transmembrane beta strand</keyword>
<accession>A0ABU5ZVC9</accession>
<comment type="subcellular location">
    <subcellularLocation>
        <location evidence="1">Cell outer membrane</location>
    </subcellularLocation>
</comment>
<dbReference type="PANTHER" id="PTHR30026">
    <property type="entry name" value="OUTER MEMBRANE PROTEIN TOLC"/>
    <property type="match status" value="1"/>
</dbReference>
<keyword evidence="9" id="KW-1185">Reference proteome</keyword>
<comment type="caution">
    <text evidence="8">The sequence shown here is derived from an EMBL/GenBank/DDBJ whole genome shotgun (WGS) entry which is preliminary data.</text>
</comment>
<evidence type="ECO:0000256" key="5">
    <source>
        <dbReference type="ARBA" id="ARBA00022692"/>
    </source>
</evidence>
<dbReference type="Pfam" id="PF02321">
    <property type="entry name" value="OEP"/>
    <property type="match status" value="2"/>
</dbReference>
<keyword evidence="7" id="KW-0998">Cell outer membrane</keyword>
<dbReference type="Proteomes" id="UP001327027">
    <property type="component" value="Unassembled WGS sequence"/>
</dbReference>
<sequence>MQPYTKHKHVMLLCVLFLYSLIYGQEIKNLTLIEVIEMSQDKSITKQQSTTKKETKYWEYKNYLSNYKPQLILNGTIPSFTRSFNEVVQPDGNITFEPVNFNNSSLSLNLEQSIAATGSTLYVSSELQRFDDLENNSRLYNSSLLSIGLEQPLFQFNKLKWDKKIEPLKYEESQKEYLESIELISLTATELFFDVLLSQERLKITKSSLSNTQDILNIANTKFQLGEVSKNEILQLELELLKSKKNLIKANKDLELSKFRLRSFTGLNDKEVDFDLILPNPSFLNVLSEEKMLEQAMENRSDIISFKRRLLEAKQKISEAKSANGLSFDLSARIGFSNRSDRFETLADDLQENQYVALTFNLPILDWGRSKSRIATARANERLEEDTIKQEEQNFQQEIFTEITLFNLLMEQIEITKEADKIASQKYEIAKNTYKLGNLSVTDLSIAFSERDEARQDFIEIFRSYWTSYYTIRMLTLYDFEKQEKIY</sequence>